<name>A0A5J6VJZ9_9VIRU</name>
<dbReference type="PANTHER" id="PTHR11669">
    <property type="entry name" value="REPLICATION FACTOR C / DNA POLYMERASE III GAMMA-TAU SUBUNIT"/>
    <property type="match status" value="1"/>
</dbReference>
<proteinExistence type="predicted"/>
<dbReference type="SUPFAM" id="SSF52540">
    <property type="entry name" value="P-loop containing nucleoside triphosphate hydrolases"/>
    <property type="match status" value="1"/>
</dbReference>
<dbReference type="EMBL" id="MN448279">
    <property type="protein sequence ID" value="QFG74108.1"/>
    <property type="molecule type" value="Genomic_DNA"/>
</dbReference>
<evidence type="ECO:0000256" key="1">
    <source>
        <dbReference type="ARBA" id="ARBA00022705"/>
    </source>
</evidence>
<sequence>MFIINNHNPSTRKDIIFNKLIFSIYKYFKDNNINNNIQNLIITGTTSSGKHTLVNYILQHVFGSSSTYDEKYVIKNYGSNTTNVIIKQSYNHMVINPMESALDKYIIQEVIRDFCKKKDRLFYNSNNPYKFIIINNFDCLLSSGQSALCKLVEQYSKFCRFIFIGRDINTLSYSISVKCVHLRLQCPTHSEIFNILDKHIKKYNMIAPPDVLNKISSKRNIKDAMWSLDCYQYKILEQSWQNQVNTIIEMCKNPSGLEHYITMRNLLASLFITNLKSQDLCVYILEKMLEFDNIDGYQVTDIILTYDYRLRNSTRYILHFEAMFNNLTALIKK</sequence>
<dbReference type="PANTHER" id="PTHR11669:SF1">
    <property type="entry name" value="REPLICATION FACTOR C SUBUNIT 3"/>
    <property type="match status" value="1"/>
</dbReference>
<protein>
    <submittedName>
        <fullName evidence="2">Uncharacterized protein</fullName>
    </submittedName>
</protein>
<dbReference type="Gene3D" id="3.40.50.300">
    <property type="entry name" value="P-loop containing nucleotide triphosphate hydrolases"/>
    <property type="match status" value="1"/>
</dbReference>
<dbReference type="GO" id="GO:0006261">
    <property type="term" value="P:DNA-templated DNA replication"/>
    <property type="evidence" value="ECO:0007669"/>
    <property type="project" value="TreeGrafter"/>
</dbReference>
<keyword evidence="1" id="KW-0235">DNA replication</keyword>
<reference evidence="2" key="1">
    <citation type="journal article" date="2019" name="Philos. Trans. R. Soc. Lond., B, Biol. Sci.">
        <title>Targeted metagenomic recovery of four divergent viruses reveals shared and distinctive characteristics of giant viruses of marine eukaryotes.</title>
        <authorList>
            <person name="Needham D.M."/>
            <person name="Poirier C."/>
            <person name="Hehenberger E."/>
            <person name="Jimenez V."/>
            <person name="Swalwell J.E."/>
            <person name="Santoro A.E."/>
            <person name="Worden A.Z."/>
        </authorList>
    </citation>
    <scope>NUCLEOTIDE SEQUENCE</scope>
    <source>
        <strain evidence="2">OPacV-662</strain>
    </source>
</reference>
<dbReference type="InterPro" id="IPR050238">
    <property type="entry name" value="DNA_Rep/Repair_Clamp_Loader"/>
</dbReference>
<dbReference type="GO" id="GO:0003689">
    <property type="term" value="F:DNA clamp loader activity"/>
    <property type="evidence" value="ECO:0007669"/>
    <property type="project" value="TreeGrafter"/>
</dbReference>
<evidence type="ECO:0000313" key="2">
    <source>
        <dbReference type="EMBL" id="QFG74108.1"/>
    </source>
</evidence>
<dbReference type="InterPro" id="IPR027417">
    <property type="entry name" value="P-loop_NTPase"/>
</dbReference>
<organism evidence="2">
    <name type="scientific">Megaviridae environmental sample</name>
    <dbReference type="NCBI Taxonomy" id="1737588"/>
    <lineage>
        <taxon>Viruses</taxon>
        <taxon>Varidnaviria</taxon>
        <taxon>Bamfordvirae</taxon>
        <taxon>Nucleocytoviricota</taxon>
        <taxon>Megaviricetes</taxon>
        <taxon>Imitervirales</taxon>
        <taxon>Mimiviridae</taxon>
        <taxon>environmental samples</taxon>
    </lineage>
</organism>
<accession>A0A5J6VJZ9</accession>
<dbReference type="GO" id="GO:0006281">
    <property type="term" value="P:DNA repair"/>
    <property type="evidence" value="ECO:0007669"/>
    <property type="project" value="TreeGrafter"/>
</dbReference>